<evidence type="ECO:0000256" key="6">
    <source>
        <dbReference type="ARBA" id="ARBA00022679"/>
    </source>
</evidence>
<dbReference type="InterPro" id="IPR008207">
    <property type="entry name" value="Sig_transdc_His_kin_Hpt_dom"/>
</dbReference>
<dbReference type="InterPro" id="IPR036890">
    <property type="entry name" value="HATPase_C_sf"/>
</dbReference>
<keyword evidence="10" id="KW-0067">ATP-binding</keyword>
<evidence type="ECO:0000256" key="4">
    <source>
        <dbReference type="ARBA" id="ARBA00022475"/>
    </source>
</evidence>
<feature type="coiled-coil region" evidence="16">
    <location>
        <begin position="103"/>
        <end position="130"/>
    </location>
</feature>
<evidence type="ECO:0000256" key="5">
    <source>
        <dbReference type="ARBA" id="ARBA00022553"/>
    </source>
</evidence>
<feature type="modified residue" description="Phosphohistidine" evidence="14">
    <location>
        <position position="722"/>
    </location>
</feature>
<dbReference type="Pfam" id="PF00512">
    <property type="entry name" value="HisKA"/>
    <property type="match status" value="1"/>
</dbReference>
<keyword evidence="4" id="KW-1003">Cell membrane</keyword>
<dbReference type="PANTHER" id="PTHR45339:SF1">
    <property type="entry name" value="HYBRID SIGNAL TRANSDUCTION HISTIDINE KINASE J"/>
    <property type="match status" value="1"/>
</dbReference>
<dbReference type="Gene3D" id="3.40.50.2300">
    <property type="match status" value="2"/>
</dbReference>
<keyword evidence="16" id="KW-0175">Coiled coil</keyword>
<dbReference type="InterPro" id="IPR005467">
    <property type="entry name" value="His_kinase_dom"/>
</dbReference>
<dbReference type="SUPFAM" id="SSF55874">
    <property type="entry name" value="ATPase domain of HSP90 chaperone/DNA topoisomerase II/histidine kinase"/>
    <property type="match status" value="1"/>
</dbReference>
<dbReference type="CDD" id="cd16922">
    <property type="entry name" value="HATPase_EvgS-ArcB-TorS-like"/>
    <property type="match status" value="1"/>
</dbReference>
<evidence type="ECO:0000313" key="22">
    <source>
        <dbReference type="EMBL" id="CAA9490222.1"/>
    </source>
</evidence>
<dbReference type="GO" id="GO:0000155">
    <property type="term" value="F:phosphorelay sensor kinase activity"/>
    <property type="evidence" value="ECO:0007669"/>
    <property type="project" value="InterPro"/>
</dbReference>
<evidence type="ECO:0000256" key="18">
    <source>
        <dbReference type="SAM" id="Phobius"/>
    </source>
</evidence>
<dbReference type="InterPro" id="IPR036641">
    <property type="entry name" value="HPT_dom_sf"/>
</dbReference>
<feature type="transmembrane region" description="Helical" evidence="18">
    <location>
        <begin position="6"/>
        <end position="27"/>
    </location>
</feature>
<evidence type="ECO:0000256" key="16">
    <source>
        <dbReference type="SAM" id="Coils"/>
    </source>
</evidence>
<dbReference type="EMBL" id="CADCVP010000139">
    <property type="protein sequence ID" value="CAA9490222.1"/>
    <property type="molecule type" value="Genomic_DNA"/>
</dbReference>
<dbReference type="CDD" id="cd17546">
    <property type="entry name" value="REC_hyHK_CKI1_RcsC-like"/>
    <property type="match status" value="1"/>
</dbReference>
<dbReference type="InterPro" id="IPR004358">
    <property type="entry name" value="Sig_transdc_His_kin-like_C"/>
</dbReference>
<dbReference type="PANTHER" id="PTHR45339">
    <property type="entry name" value="HYBRID SIGNAL TRANSDUCTION HISTIDINE KINASE J"/>
    <property type="match status" value="1"/>
</dbReference>
<evidence type="ECO:0000256" key="10">
    <source>
        <dbReference type="ARBA" id="ARBA00022840"/>
    </source>
</evidence>
<feature type="modified residue" description="4-aspartylphosphate" evidence="15">
    <location>
        <position position="578"/>
    </location>
</feature>
<dbReference type="InterPro" id="IPR003594">
    <property type="entry name" value="HATPase_dom"/>
</dbReference>
<dbReference type="Pfam" id="PF02518">
    <property type="entry name" value="HATPase_c"/>
    <property type="match status" value="1"/>
</dbReference>
<evidence type="ECO:0000256" key="8">
    <source>
        <dbReference type="ARBA" id="ARBA00022741"/>
    </source>
</evidence>
<comment type="catalytic activity">
    <reaction evidence="1">
        <text>ATP + protein L-histidine = ADP + protein N-phospho-L-histidine.</text>
        <dbReference type="EC" id="2.7.13.3"/>
    </reaction>
</comment>
<keyword evidence="13 18" id="KW-0472">Membrane</keyword>
<evidence type="ECO:0000256" key="1">
    <source>
        <dbReference type="ARBA" id="ARBA00000085"/>
    </source>
</evidence>
<evidence type="ECO:0000256" key="12">
    <source>
        <dbReference type="ARBA" id="ARBA00023012"/>
    </source>
</evidence>
<dbReference type="PROSITE" id="PS50109">
    <property type="entry name" value="HIS_KIN"/>
    <property type="match status" value="1"/>
</dbReference>
<name>A0A6J4SF69_9ACTN</name>
<evidence type="ECO:0000256" key="7">
    <source>
        <dbReference type="ARBA" id="ARBA00022692"/>
    </source>
</evidence>
<keyword evidence="7 18" id="KW-0812">Transmembrane</keyword>
<feature type="modified residue" description="4-aspartylphosphate" evidence="15">
    <location>
        <position position="437"/>
    </location>
</feature>
<comment type="subcellular location">
    <subcellularLocation>
        <location evidence="2">Cell membrane</location>
        <topology evidence="2">Multi-pass membrane protein</topology>
    </subcellularLocation>
</comment>
<dbReference type="Gene3D" id="1.20.120.160">
    <property type="entry name" value="HPT domain"/>
    <property type="match status" value="1"/>
</dbReference>
<dbReference type="EC" id="2.7.13.3" evidence="3"/>
<organism evidence="22">
    <name type="scientific">uncultured Solirubrobacteraceae bacterium</name>
    <dbReference type="NCBI Taxonomy" id="1162706"/>
    <lineage>
        <taxon>Bacteria</taxon>
        <taxon>Bacillati</taxon>
        <taxon>Actinomycetota</taxon>
        <taxon>Thermoleophilia</taxon>
        <taxon>Solirubrobacterales</taxon>
        <taxon>Solirubrobacteraceae</taxon>
        <taxon>environmental samples</taxon>
    </lineage>
</organism>
<accession>A0A6J4SF69</accession>
<keyword evidence="5 15" id="KW-0597">Phosphoprotein</keyword>
<keyword evidence="9 22" id="KW-0418">Kinase</keyword>
<gene>
    <name evidence="22" type="ORF">AVDCRST_MAG69-1296</name>
</gene>
<keyword evidence="6" id="KW-0808">Transferase</keyword>
<dbReference type="SMART" id="SM00388">
    <property type="entry name" value="HisKA"/>
    <property type="match status" value="1"/>
</dbReference>
<evidence type="ECO:0000256" key="3">
    <source>
        <dbReference type="ARBA" id="ARBA00012438"/>
    </source>
</evidence>
<dbReference type="GO" id="GO:0005524">
    <property type="term" value="F:ATP binding"/>
    <property type="evidence" value="ECO:0007669"/>
    <property type="project" value="UniProtKB-KW"/>
</dbReference>
<dbReference type="SUPFAM" id="SSF47226">
    <property type="entry name" value="Histidine-containing phosphotransfer domain, HPT domain"/>
    <property type="match status" value="1"/>
</dbReference>
<evidence type="ECO:0000259" key="20">
    <source>
        <dbReference type="PROSITE" id="PS50110"/>
    </source>
</evidence>
<evidence type="ECO:0000256" key="2">
    <source>
        <dbReference type="ARBA" id="ARBA00004651"/>
    </source>
</evidence>
<sequence length="777" mass="83144">MTLLAFSLIALAIAVALVYFVIAYYIVPRIDLGGANRAVVLLVRGGAMAFFIGCGLTHLHMAVHFAEEPATANVHQLLFHLPQVIGGWLFVIVSGRHLDISVVDKRSREHRRTEEKLRLAREERERALENSRLKSEFVANMSHEIRTPLNGVIGMNGLLLDTPLSDEQREYAEAVRMSGDALMAVVNDVLDFSKIEAGKLEIESQPFQLRSIVEQGAAIVAAAAHAKGVELVTSVDPLLPRVVSADANRIRQILTNLTTNAVKFTAHGEVAVDVTGGDLTGDDVAGEAVVIRFEVRDTGIGIDPESLERIFESFAQQDSSTTRRFGGTGLGLAISKQLAELMGGEIGVRSVPGEGSTFWFTVPVRVAPESPEPLEPPAFAGERILVVDDNATNLAIIERQLTGWGLRCDTTANPSAVTSMLKAAARADDPYRLALLDSRMPGMSGNELTRLIRATPQFDALPIVMLTSSGNGRQAAVDAGVEGFVTKPVQKPHLVREIARGLASRPSIAAQSLSGAPGPAASAPPDGPSLLVAEDNPVNQRVAVALLAKRGYRVDLAADGAEAVEMAARGAYAAILMDCQMPRLDGYQATAEIRRREGDGRHVPIIAMTASTMAGARERCLAAGMDDYIGKPMRPEDLDAVMSRTLAAGPGVAHRDVATHRHEVAGDGTPVFDDSTLAEALDDEEARRQLLKLFLDQATTTVERLAAAVKAGDTEGVQRLTHALKGDSDAIGAFRLAEVSQRLHGAAQERRMDAAAEIQADLERSFVSTRAALSPTT</sequence>
<feature type="region of interest" description="Disordered" evidence="17">
    <location>
        <begin position="509"/>
        <end position="529"/>
    </location>
</feature>
<dbReference type="InterPro" id="IPR011006">
    <property type="entry name" value="CheY-like_superfamily"/>
</dbReference>
<evidence type="ECO:0000256" key="15">
    <source>
        <dbReference type="PROSITE-ProRule" id="PRU00169"/>
    </source>
</evidence>
<evidence type="ECO:0000256" key="17">
    <source>
        <dbReference type="SAM" id="MobiDB-lite"/>
    </source>
</evidence>
<evidence type="ECO:0000256" key="11">
    <source>
        <dbReference type="ARBA" id="ARBA00022989"/>
    </source>
</evidence>
<dbReference type="Gene3D" id="3.30.565.10">
    <property type="entry name" value="Histidine kinase-like ATPase, C-terminal domain"/>
    <property type="match status" value="1"/>
</dbReference>
<dbReference type="PRINTS" id="PR00344">
    <property type="entry name" value="BCTRLSENSOR"/>
</dbReference>
<feature type="domain" description="Response regulatory" evidence="20">
    <location>
        <begin position="383"/>
        <end position="502"/>
    </location>
</feature>
<dbReference type="SUPFAM" id="SSF47384">
    <property type="entry name" value="Homodimeric domain of signal transducing histidine kinase"/>
    <property type="match status" value="1"/>
</dbReference>
<proteinExistence type="predicted"/>
<keyword evidence="11 18" id="KW-1133">Transmembrane helix</keyword>
<dbReference type="AlphaFoldDB" id="A0A6J4SF69"/>
<dbReference type="PROSITE" id="PS50110">
    <property type="entry name" value="RESPONSE_REGULATORY"/>
    <property type="match status" value="2"/>
</dbReference>
<protein>
    <recommendedName>
        <fullName evidence="3">histidine kinase</fullName>
        <ecNumber evidence="3">2.7.13.3</ecNumber>
    </recommendedName>
</protein>
<dbReference type="InterPro" id="IPR003661">
    <property type="entry name" value="HisK_dim/P_dom"/>
</dbReference>
<dbReference type="CDD" id="cd00082">
    <property type="entry name" value="HisKA"/>
    <property type="match status" value="1"/>
</dbReference>
<evidence type="ECO:0000259" key="21">
    <source>
        <dbReference type="PROSITE" id="PS50894"/>
    </source>
</evidence>
<dbReference type="SMART" id="SM00448">
    <property type="entry name" value="REC"/>
    <property type="match status" value="2"/>
</dbReference>
<feature type="domain" description="Response regulatory" evidence="20">
    <location>
        <begin position="529"/>
        <end position="646"/>
    </location>
</feature>
<keyword evidence="8" id="KW-0547">Nucleotide-binding</keyword>
<dbReference type="PROSITE" id="PS50894">
    <property type="entry name" value="HPT"/>
    <property type="match status" value="1"/>
</dbReference>
<evidence type="ECO:0000256" key="14">
    <source>
        <dbReference type="PROSITE-ProRule" id="PRU00110"/>
    </source>
</evidence>
<dbReference type="Pfam" id="PF00072">
    <property type="entry name" value="Response_reg"/>
    <property type="match status" value="2"/>
</dbReference>
<dbReference type="SUPFAM" id="SSF52172">
    <property type="entry name" value="CheY-like"/>
    <property type="match status" value="2"/>
</dbReference>
<feature type="domain" description="HPt" evidence="21">
    <location>
        <begin position="683"/>
        <end position="777"/>
    </location>
</feature>
<evidence type="ECO:0000259" key="19">
    <source>
        <dbReference type="PROSITE" id="PS50109"/>
    </source>
</evidence>
<feature type="transmembrane region" description="Helical" evidence="18">
    <location>
        <begin position="39"/>
        <end position="59"/>
    </location>
</feature>
<dbReference type="Gene3D" id="1.10.287.130">
    <property type="match status" value="1"/>
</dbReference>
<reference evidence="22" key="1">
    <citation type="submission" date="2020-02" db="EMBL/GenBank/DDBJ databases">
        <authorList>
            <person name="Meier V. D."/>
        </authorList>
    </citation>
    <scope>NUCLEOTIDE SEQUENCE</scope>
    <source>
        <strain evidence="22">AVDCRST_MAG69</strain>
    </source>
</reference>
<dbReference type="SMART" id="SM00387">
    <property type="entry name" value="HATPase_c"/>
    <property type="match status" value="1"/>
</dbReference>
<feature type="domain" description="Histidine kinase" evidence="19">
    <location>
        <begin position="140"/>
        <end position="366"/>
    </location>
</feature>
<dbReference type="FunFam" id="1.10.287.130:FF:000002">
    <property type="entry name" value="Two-component osmosensing histidine kinase"/>
    <property type="match status" value="1"/>
</dbReference>
<keyword evidence="12" id="KW-0902">Two-component regulatory system</keyword>
<evidence type="ECO:0000256" key="13">
    <source>
        <dbReference type="ARBA" id="ARBA00023136"/>
    </source>
</evidence>
<dbReference type="InterPro" id="IPR036097">
    <property type="entry name" value="HisK_dim/P_sf"/>
</dbReference>
<dbReference type="GO" id="GO:0005886">
    <property type="term" value="C:plasma membrane"/>
    <property type="evidence" value="ECO:0007669"/>
    <property type="project" value="UniProtKB-SubCell"/>
</dbReference>
<dbReference type="InterPro" id="IPR001789">
    <property type="entry name" value="Sig_transdc_resp-reg_receiver"/>
</dbReference>
<evidence type="ECO:0000256" key="9">
    <source>
        <dbReference type="ARBA" id="ARBA00022777"/>
    </source>
</evidence>
<dbReference type="FunFam" id="3.30.565.10:FF:000078">
    <property type="entry name" value="Two-component sensor histidine kinase"/>
    <property type="match status" value="1"/>
</dbReference>
<dbReference type="Pfam" id="PF01627">
    <property type="entry name" value="Hpt"/>
    <property type="match status" value="1"/>
</dbReference>